<dbReference type="GO" id="GO:0009253">
    <property type="term" value="P:peptidoglycan catabolic process"/>
    <property type="evidence" value="ECO:0007669"/>
    <property type="project" value="InterPro"/>
</dbReference>
<dbReference type="GO" id="GO:0046872">
    <property type="term" value="F:metal ion binding"/>
    <property type="evidence" value="ECO:0007669"/>
    <property type="project" value="UniProtKB-KW"/>
</dbReference>
<keyword evidence="7" id="KW-0479">Metal-binding</keyword>
<dbReference type="Proteomes" id="UP000033452">
    <property type="component" value="Unassembled WGS sequence"/>
</dbReference>
<reference evidence="14 15" key="1">
    <citation type="journal article" date="2015" name="BMC Genomics">
        <title>Genome mining reveals unlocked bioactive potential of marine Gram-negative bacteria.</title>
        <authorList>
            <person name="Machado H."/>
            <person name="Sonnenschein E.C."/>
            <person name="Melchiorsen J."/>
            <person name="Gram L."/>
        </authorList>
    </citation>
    <scope>NUCLEOTIDE SEQUENCE [LARGE SCALE GENOMIC DNA]</scope>
    <source>
        <strain evidence="14 15">S2471</strain>
    </source>
</reference>
<organism evidence="14 15">
    <name type="scientific">Pseudoalteromonas rubra</name>
    <dbReference type="NCBI Taxonomy" id="43658"/>
    <lineage>
        <taxon>Bacteria</taxon>
        <taxon>Pseudomonadati</taxon>
        <taxon>Pseudomonadota</taxon>
        <taxon>Gammaproteobacteria</taxon>
        <taxon>Alteromonadales</taxon>
        <taxon>Pseudoalteromonadaceae</taxon>
        <taxon>Pseudoalteromonas</taxon>
    </lineage>
</organism>
<evidence type="ECO:0000256" key="4">
    <source>
        <dbReference type="ARBA" id="ARBA00007553"/>
    </source>
</evidence>
<keyword evidence="8" id="KW-0378">Hydrolase</keyword>
<dbReference type="RefSeq" id="WP_046006252.1">
    <property type="nucleotide sequence ID" value="NZ_JXYA01000042.1"/>
</dbReference>
<proteinExistence type="inferred from homology"/>
<dbReference type="Gene3D" id="3.40.80.10">
    <property type="entry name" value="Peptidoglycan recognition protein-like"/>
    <property type="match status" value="1"/>
</dbReference>
<comment type="caution">
    <text evidence="14">The sequence shown here is derived from an EMBL/GenBank/DDBJ whole genome shotgun (WGS) entry which is preliminary data.</text>
</comment>
<evidence type="ECO:0000313" key="15">
    <source>
        <dbReference type="Proteomes" id="UP000033452"/>
    </source>
</evidence>
<evidence type="ECO:0000256" key="1">
    <source>
        <dbReference type="ARBA" id="ARBA00001561"/>
    </source>
</evidence>
<dbReference type="GO" id="GO:0008745">
    <property type="term" value="F:N-acetylmuramoyl-L-alanine amidase activity"/>
    <property type="evidence" value="ECO:0007669"/>
    <property type="project" value="UniProtKB-EC"/>
</dbReference>
<comment type="cofactor">
    <cofactor evidence="2">
        <name>Zn(2+)</name>
        <dbReference type="ChEBI" id="CHEBI:29105"/>
    </cofactor>
</comment>
<accession>A0A0F4QH22</accession>
<dbReference type="Pfam" id="PF01510">
    <property type="entry name" value="Amidase_2"/>
    <property type="match status" value="1"/>
</dbReference>
<keyword evidence="15" id="KW-1185">Reference proteome</keyword>
<dbReference type="GO" id="GO:0071555">
    <property type="term" value="P:cell wall organization"/>
    <property type="evidence" value="ECO:0007669"/>
    <property type="project" value="UniProtKB-KW"/>
</dbReference>
<dbReference type="PANTHER" id="PTHR30417">
    <property type="entry name" value="N-ACETYLMURAMOYL-L-ALANINE AMIDASE AMID"/>
    <property type="match status" value="1"/>
</dbReference>
<evidence type="ECO:0000256" key="12">
    <source>
        <dbReference type="ARBA" id="ARBA00042615"/>
    </source>
</evidence>
<dbReference type="CDD" id="cd06583">
    <property type="entry name" value="PGRP"/>
    <property type="match status" value="1"/>
</dbReference>
<evidence type="ECO:0000256" key="9">
    <source>
        <dbReference type="ARBA" id="ARBA00022833"/>
    </source>
</evidence>
<dbReference type="EMBL" id="JXYA01000042">
    <property type="protein sequence ID" value="KJZ06998.1"/>
    <property type="molecule type" value="Genomic_DNA"/>
</dbReference>
<dbReference type="SMART" id="SM00644">
    <property type="entry name" value="Ami_2"/>
    <property type="match status" value="1"/>
</dbReference>
<dbReference type="PANTHER" id="PTHR30417:SF4">
    <property type="entry name" value="1,6-ANHYDRO-N-ACETYLMURAMYL-L-ALANINE AMIDASE AMPD"/>
    <property type="match status" value="1"/>
</dbReference>
<keyword evidence="6" id="KW-0963">Cytoplasm</keyword>
<dbReference type="OrthoDB" id="9794842at2"/>
<gene>
    <name evidence="14" type="ORF">TW77_17455</name>
</gene>
<dbReference type="SUPFAM" id="SSF55846">
    <property type="entry name" value="N-acetylmuramoyl-L-alanine amidase-like"/>
    <property type="match status" value="1"/>
</dbReference>
<dbReference type="NCBIfam" id="NF008758">
    <property type="entry name" value="PRK11789.1"/>
    <property type="match status" value="1"/>
</dbReference>
<dbReference type="InterPro" id="IPR002502">
    <property type="entry name" value="Amidase_domain"/>
</dbReference>
<keyword evidence="9" id="KW-0862">Zinc</keyword>
<dbReference type="InterPro" id="IPR036505">
    <property type="entry name" value="Amidase/PGRP_sf"/>
</dbReference>
<dbReference type="EC" id="3.5.1.28" evidence="5"/>
<name>A0A0F4QH22_9GAMM</name>
<evidence type="ECO:0000256" key="5">
    <source>
        <dbReference type="ARBA" id="ARBA00011901"/>
    </source>
</evidence>
<evidence type="ECO:0000256" key="8">
    <source>
        <dbReference type="ARBA" id="ARBA00022801"/>
    </source>
</evidence>
<dbReference type="GO" id="GO:0005737">
    <property type="term" value="C:cytoplasm"/>
    <property type="evidence" value="ECO:0007669"/>
    <property type="project" value="UniProtKB-SubCell"/>
</dbReference>
<keyword evidence="10" id="KW-0961">Cell wall biogenesis/degradation</keyword>
<evidence type="ECO:0000256" key="6">
    <source>
        <dbReference type="ARBA" id="ARBA00022490"/>
    </source>
</evidence>
<dbReference type="InterPro" id="IPR051206">
    <property type="entry name" value="NAMLAA_amidase_2"/>
</dbReference>
<dbReference type="GO" id="GO:0009254">
    <property type="term" value="P:peptidoglycan turnover"/>
    <property type="evidence" value="ECO:0007669"/>
    <property type="project" value="TreeGrafter"/>
</dbReference>
<feature type="domain" description="N-acetylmuramoyl-L-alanine amidase" evidence="13">
    <location>
        <begin position="14"/>
        <end position="165"/>
    </location>
</feature>
<evidence type="ECO:0000256" key="11">
    <source>
        <dbReference type="ARBA" id="ARBA00039257"/>
    </source>
</evidence>
<dbReference type="PATRIC" id="fig|43658.5.peg.3686"/>
<evidence type="ECO:0000256" key="2">
    <source>
        <dbReference type="ARBA" id="ARBA00001947"/>
    </source>
</evidence>
<protein>
    <recommendedName>
        <fullName evidence="11">1,6-anhydro-N-acetylmuramyl-L-alanine amidase AmpD</fullName>
        <ecNumber evidence="5">3.5.1.28</ecNumber>
    </recommendedName>
    <alternativeName>
        <fullName evidence="12">N-acetylmuramoyl-L-alanine amidase</fullName>
    </alternativeName>
</protein>
<evidence type="ECO:0000259" key="13">
    <source>
        <dbReference type="SMART" id="SM00644"/>
    </source>
</evidence>
<evidence type="ECO:0000256" key="10">
    <source>
        <dbReference type="ARBA" id="ARBA00023316"/>
    </source>
</evidence>
<evidence type="ECO:0000256" key="3">
    <source>
        <dbReference type="ARBA" id="ARBA00004496"/>
    </source>
</evidence>
<comment type="similarity">
    <text evidence="4">Belongs to the N-acetylmuramoyl-L-alanine amidase 2 family.</text>
</comment>
<comment type="subcellular location">
    <subcellularLocation>
        <location evidence="3">Cytoplasm</location>
    </subcellularLocation>
</comment>
<sequence length="180" mass="20253">MQLNWYPGAQQRRSPHYNERPPACNPSLLVVHCISLPAGEYGGHYIDDLFMGTLDCQAHPSFDSLRGVRVSAHCLIRRDGAIIQYVPFDKRAWHAGVSEFAGQDNCNDFSIGVELEGTDTTSYTEAQYQALAKLTLWLQQQLPALTSERIVGHSDIAPGRKYDPGVAFDWHKYFALIKQE</sequence>
<evidence type="ECO:0000313" key="14">
    <source>
        <dbReference type="EMBL" id="KJZ06998.1"/>
    </source>
</evidence>
<evidence type="ECO:0000256" key="7">
    <source>
        <dbReference type="ARBA" id="ARBA00022723"/>
    </source>
</evidence>
<dbReference type="AlphaFoldDB" id="A0A0F4QH22"/>
<comment type="catalytic activity">
    <reaction evidence="1">
        <text>Hydrolyzes the link between N-acetylmuramoyl residues and L-amino acid residues in certain cell-wall glycopeptides.</text>
        <dbReference type="EC" id="3.5.1.28"/>
    </reaction>
</comment>